<name>A0ABY4BJ95_9BACT</name>
<sequence length="142" mass="16026">MNFFSNLFTTREIKEVLNALDAFSTEISERFGSTLEGASLSGKVRDDCKKMLLNQSDKITAAVRNGSVSARRVCLNALKENAEQNVVSGDNHIYRGVLSSWGRVYFDLYKWVLVKFKEDGIITEDIMQDEIQSVEHDIKNVG</sequence>
<protein>
    <submittedName>
        <fullName evidence="1">Uncharacterized protein</fullName>
    </submittedName>
</protein>
<dbReference type="Proteomes" id="UP000831390">
    <property type="component" value="Plasmid unnamed3"/>
</dbReference>
<keyword evidence="2" id="KW-1185">Reference proteome</keyword>
<geneLocation type="plasmid" evidence="1 2">
    <name>unnamed3</name>
</geneLocation>
<gene>
    <name evidence="1" type="ORF">MTP16_24670</name>
</gene>
<evidence type="ECO:0000313" key="2">
    <source>
        <dbReference type="Proteomes" id="UP000831390"/>
    </source>
</evidence>
<accession>A0ABY4BJ95</accession>
<dbReference type="RefSeq" id="WP_243520794.1">
    <property type="nucleotide sequence ID" value="NZ_CP094537.1"/>
</dbReference>
<reference evidence="1 2" key="1">
    <citation type="submission" date="2022-03" db="EMBL/GenBank/DDBJ databases">
        <title>Hymenobactersp. isolated from the air.</title>
        <authorList>
            <person name="Won M."/>
            <person name="Kwon S.-W."/>
        </authorList>
    </citation>
    <scope>NUCLEOTIDE SEQUENCE [LARGE SCALE GENOMIC DNA]</scope>
    <source>
        <strain evidence="1 2">KACC 22596</strain>
        <plasmid evidence="1 2">unnamed3</plasmid>
    </source>
</reference>
<evidence type="ECO:0000313" key="1">
    <source>
        <dbReference type="EMBL" id="UOE36685.1"/>
    </source>
</evidence>
<proteinExistence type="predicted"/>
<organism evidence="1 2">
    <name type="scientific">Hymenobacter monticola</name>
    <dbReference type="NCBI Taxonomy" id="1705399"/>
    <lineage>
        <taxon>Bacteria</taxon>
        <taxon>Pseudomonadati</taxon>
        <taxon>Bacteroidota</taxon>
        <taxon>Cytophagia</taxon>
        <taxon>Cytophagales</taxon>
        <taxon>Hymenobacteraceae</taxon>
        <taxon>Hymenobacter</taxon>
    </lineage>
</organism>
<keyword evidence="1" id="KW-0614">Plasmid</keyword>
<dbReference type="EMBL" id="CP094537">
    <property type="protein sequence ID" value="UOE36685.1"/>
    <property type="molecule type" value="Genomic_DNA"/>
</dbReference>